<feature type="domain" description="Protein kinase" evidence="1">
    <location>
        <begin position="260"/>
        <end position="654"/>
    </location>
</feature>
<evidence type="ECO:0000313" key="2">
    <source>
        <dbReference type="EMBL" id="CAD9321354.1"/>
    </source>
</evidence>
<dbReference type="PANTHER" id="PTHR43173">
    <property type="entry name" value="ABC1 FAMILY PROTEIN"/>
    <property type="match status" value="1"/>
</dbReference>
<proteinExistence type="predicted"/>
<dbReference type="EMBL" id="HBGN01010054">
    <property type="protein sequence ID" value="CAD9321355.1"/>
    <property type="molecule type" value="Transcribed_RNA"/>
</dbReference>
<dbReference type="InterPro" id="IPR000719">
    <property type="entry name" value="Prot_kinase_dom"/>
</dbReference>
<dbReference type="PROSITE" id="PS50011">
    <property type="entry name" value="PROTEIN_KINASE_DOM"/>
    <property type="match status" value="1"/>
</dbReference>
<dbReference type="EMBL" id="HBGN01010053">
    <property type="protein sequence ID" value="CAD9321354.1"/>
    <property type="molecule type" value="Transcribed_RNA"/>
</dbReference>
<name>A0A6U3QC26_9STRA</name>
<evidence type="ECO:0000259" key="1">
    <source>
        <dbReference type="PROSITE" id="PS50011"/>
    </source>
</evidence>
<organism evidence="2">
    <name type="scientific">Ditylum brightwellii</name>
    <dbReference type="NCBI Taxonomy" id="49249"/>
    <lineage>
        <taxon>Eukaryota</taxon>
        <taxon>Sar</taxon>
        <taxon>Stramenopiles</taxon>
        <taxon>Ochrophyta</taxon>
        <taxon>Bacillariophyta</taxon>
        <taxon>Mediophyceae</taxon>
        <taxon>Lithodesmiophycidae</taxon>
        <taxon>Lithodesmiales</taxon>
        <taxon>Lithodesmiaceae</taxon>
        <taxon>Ditylum</taxon>
    </lineage>
</organism>
<dbReference type="GO" id="GO:0005524">
    <property type="term" value="F:ATP binding"/>
    <property type="evidence" value="ECO:0007669"/>
    <property type="project" value="InterPro"/>
</dbReference>
<accession>A0A6U3QC26</accession>
<dbReference type="InterPro" id="IPR051130">
    <property type="entry name" value="Mito_struct-func_regulator"/>
</dbReference>
<dbReference type="GO" id="GO:0004672">
    <property type="term" value="F:protein kinase activity"/>
    <property type="evidence" value="ECO:0007669"/>
    <property type="project" value="InterPro"/>
</dbReference>
<dbReference type="InterPro" id="IPR011009">
    <property type="entry name" value="Kinase-like_dom_sf"/>
</dbReference>
<dbReference type="SUPFAM" id="SSF56112">
    <property type="entry name" value="Protein kinase-like (PK-like)"/>
    <property type="match status" value="1"/>
</dbReference>
<evidence type="ECO:0000313" key="3">
    <source>
        <dbReference type="EMBL" id="CAD9321355.1"/>
    </source>
</evidence>
<dbReference type="Pfam" id="PF03109">
    <property type="entry name" value="ABC1"/>
    <property type="match status" value="2"/>
</dbReference>
<reference evidence="2" key="1">
    <citation type="submission" date="2021-01" db="EMBL/GenBank/DDBJ databases">
        <authorList>
            <person name="Corre E."/>
            <person name="Pelletier E."/>
            <person name="Niang G."/>
            <person name="Scheremetjew M."/>
            <person name="Finn R."/>
            <person name="Kale V."/>
            <person name="Holt S."/>
            <person name="Cochrane G."/>
            <person name="Meng A."/>
            <person name="Brown T."/>
            <person name="Cohen L."/>
        </authorList>
    </citation>
    <scope>NUCLEOTIDE SEQUENCE</scope>
    <source>
        <strain evidence="2">Pop2</strain>
    </source>
</reference>
<dbReference type="InterPro" id="IPR004147">
    <property type="entry name" value="ABC1_dom"/>
</dbReference>
<gene>
    <name evidence="2" type="ORF">DBRI1063_LOCUS6452</name>
    <name evidence="3" type="ORF">DBRI1063_LOCUS6453</name>
</gene>
<dbReference type="AlphaFoldDB" id="A0A6U3QC26"/>
<dbReference type="PANTHER" id="PTHR43173:SF34">
    <property type="entry name" value="ABC1 ATYPICAL KINASE-LIKE DOMAIN-CONTAINING PROTEIN"/>
    <property type="match status" value="1"/>
</dbReference>
<dbReference type="CDD" id="cd05121">
    <property type="entry name" value="ABC1_ADCK3-like"/>
    <property type="match status" value="1"/>
</dbReference>
<sequence>MRLNPSSFNKSFARRGILLFGITLLFAGGIEAGARKYQHYRVLRNDNLPLSGDVKTDVWFQMENIRRIRILAKNTALNMSLSSCKSFAKFMSINVVSKTCLTVIRSKPAGIACATAAASAYPYLCPKAHASGKRGRSNAENIKRALVFWRHIGPIVVHYRFTQVWMNMNESPPEVRKRTWEKLHGIHAPTGLSVILKLRGLYVKIGQVLSARADFMPLQYVNCFMTLQDSVPPWPTKEAENIVREELQMSQGLNFDDVFESFGEALGSASIGQVHRAVLKPQYSNIGGYSGGRNVAIKVMHAGVEDRFLNDFKVFRWLCRVALPGWEPILLELQKQMMTEFDYKNEAESLKTIRLNMARSPYTDKIRIPEPATSLCSKNMLVMEMLEGKKLAVAIEDRLSRILNGNKDLARKVLKTKQQALFRGDDSGRRKEKKTLFHEINQIVGDETNIRATQKIIKTLQLISLAKYTRDRLSLLLDVHGHQIFLDGCFNGDPHPGNILELDCGRLGLIDYGQVRRLGKRDRLALSGVVAALGKDGTPQSEIADSMREFGFQSRDNNDEIIAKNAELYFGSDAARIKLDYATPQMYLQHLNGIDPIIHVPDAAVFVARTSFLFRGMGSLLQQQLCTAKSWSKMAELALKEECTPAQEPYRLGL</sequence>
<protein>
    <recommendedName>
        <fullName evidence="1">Protein kinase domain-containing protein</fullName>
    </recommendedName>
</protein>